<keyword evidence="1" id="KW-0805">Transcription regulation</keyword>
<comment type="caution">
    <text evidence="4">The sequence shown here is derived from an EMBL/GenBank/DDBJ whole genome shotgun (WGS) entry which is preliminary data.</text>
</comment>
<evidence type="ECO:0000256" key="1">
    <source>
        <dbReference type="ARBA" id="ARBA00023015"/>
    </source>
</evidence>
<evidence type="ECO:0000313" key="5">
    <source>
        <dbReference type="Proteomes" id="UP000326396"/>
    </source>
</evidence>
<evidence type="ECO:0000313" key="4">
    <source>
        <dbReference type="EMBL" id="KAD3642143.1"/>
    </source>
</evidence>
<organism evidence="4 5">
    <name type="scientific">Mikania micrantha</name>
    <name type="common">bitter vine</name>
    <dbReference type="NCBI Taxonomy" id="192012"/>
    <lineage>
        <taxon>Eukaryota</taxon>
        <taxon>Viridiplantae</taxon>
        <taxon>Streptophyta</taxon>
        <taxon>Embryophyta</taxon>
        <taxon>Tracheophyta</taxon>
        <taxon>Spermatophyta</taxon>
        <taxon>Magnoliopsida</taxon>
        <taxon>eudicotyledons</taxon>
        <taxon>Gunneridae</taxon>
        <taxon>Pentapetalae</taxon>
        <taxon>asterids</taxon>
        <taxon>campanulids</taxon>
        <taxon>Asterales</taxon>
        <taxon>Asteraceae</taxon>
        <taxon>Asteroideae</taxon>
        <taxon>Heliantheae alliance</taxon>
        <taxon>Eupatorieae</taxon>
        <taxon>Mikania</taxon>
    </lineage>
</organism>
<proteinExistence type="predicted"/>
<feature type="region of interest" description="Disordered" evidence="3">
    <location>
        <begin position="21"/>
        <end position="40"/>
    </location>
</feature>
<dbReference type="GO" id="GO:0006355">
    <property type="term" value="P:regulation of DNA-templated transcription"/>
    <property type="evidence" value="ECO:0007669"/>
    <property type="project" value="InterPro"/>
</dbReference>
<evidence type="ECO:0000256" key="3">
    <source>
        <dbReference type="SAM" id="MobiDB-lite"/>
    </source>
</evidence>
<dbReference type="EMBL" id="SZYD01000015">
    <property type="protein sequence ID" value="KAD3642143.1"/>
    <property type="molecule type" value="Genomic_DNA"/>
</dbReference>
<dbReference type="AlphaFoldDB" id="A0A5N6MPP2"/>
<dbReference type="PANTHER" id="PTHR33124:SF9">
    <property type="entry name" value="TRANSCRIPTION FACTOR"/>
    <property type="match status" value="1"/>
</dbReference>
<sequence length="102" mass="11668">MDDRLMMMMSCKKNSSRLMRISGRRRSRRRVKNSSHGRMMRKVKKLQKLIPGGKGLNADQLFVHTANYIMHLKLQCSILAPQHNLANLPPSQNLPVLESSAI</sequence>
<reference evidence="4 5" key="1">
    <citation type="submission" date="2019-05" db="EMBL/GenBank/DDBJ databases">
        <title>Mikania micrantha, genome provides insights into the molecular mechanism of rapid growth.</title>
        <authorList>
            <person name="Liu B."/>
        </authorList>
    </citation>
    <scope>NUCLEOTIDE SEQUENCE [LARGE SCALE GENOMIC DNA]</scope>
    <source>
        <strain evidence="4">NLD-2019</strain>
        <tissue evidence="4">Leaf</tissue>
    </source>
</reference>
<dbReference type="PANTHER" id="PTHR33124">
    <property type="entry name" value="TRANSCRIPTION FACTOR IBH1-LIKE 1"/>
    <property type="match status" value="1"/>
</dbReference>
<feature type="compositionally biased region" description="Basic residues" evidence="3">
    <location>
        <begin position="22"/>
        <end position="40"/>
    </location>
</feature>
<keyword evidence="5" id="KW-1185">Reference proteome</keyword>
<name>A0A5N6MPP2_9ASTR</name>
<accession>A0A5N6MPP2</accession>
<dbReference type="InterPro" id="IPR044660">
    <property type="entry name" value="IBH1-like"/>
</dbReference>
<dbReference type="Proteomes" id="UP000326396">
    <property type="component" value="Linkage Group LG5"/>
</dbReference>
<evidence type="ECO:0000256" key="2">
    <source>
        <dbReference type="ARBA" id="ARBA00023163"/>
    </source>
</evidence>
<keyword evidence="2" id="KW-0804">Transcription</keyword>
<gene>
    <name evidence="4" type="ORF">E3N88_31367</name>
</gene>
<dbReference type="OrthoDB" id="1901781at2759"/>
<protein>
    <submittedName>
        <fullName evidence="4">Uncharacterized protein</fullName>
    </submittedName>
</protein>